<dbReference type="Pfam" id="PF00106">
    <property type="entry name" value="adh_short"/>
    <property type="match status" value="1"/>
</dbReference>
<dbReference type="InterPro" id="IPR036291">
    <property type="entry name" value="NAD(P)-bd_dom_sf"/>
</dbReference>
<dbReference type="SUPFAM" id="SSF51735">
    <property type="entry name" value="NAD(P)-binding Rossmann-fold domains"/>
    <property type="match status" value="1"/>
</dbReference>
<evidence type="ECO:0000256" key="2">
    <source>
        <dbReference type="ARBA" id="ARBA00023002"/>
    </source>
</evidence>
<dbReference type="GO" id="GO:0016020">
    <property type="term" value="C:membrane"/>
    <property type="evidence" value="ECO:0007669"/>
    <property type="project" value="TreeGrafter"/>
</dbReference>
<evidence type="ECO:0000313" key="4">
    <source>
        <dbReference type="EMBL" id="VIO65505.1"/>
    </source>
</evidence>
<dbReference type="Gene3D" id="3.40.50.720">
    <property type="entry name" value="NAD(P)-binding Rossmann-like Domain"/>
    <property type="match status" value="1"/>
</dbReference>
<gene>
    <name evidence="4" type="primary">isfD_1</name>
    <name evidence="4" type="ORF">CI1B_06080</name>
</gene>
<comment type="similarity">
    <text evidence="1 3">Belongs to the short-chain dehydrogenases/reductases (SDR) family.</text>
</comment>
<dbReference type="PIRSF" id="PIRSF000126">
    <property type="entry name" value="11-beta-HSD1"/>
    <property type="match status" value="1"/>
</dbReference>
<comment type="caution">
    <text evidence="4">The sequence shown here is derived from an EMBL/GenBank/DDBJ whole genome shotgun (WGS) entry which is preliminary data.</text>
</comment>
<dbReference type="EMBL" id="CAADFC020000004">
    <property type="protein sequence ID" value="VIO65505.1"/>
    <property type="molecule type" value="Genomic_DNA"/>
</dbReference>
<dbReference type="PRINTS" id="PR00080">
    <property type="entry name" value="SDRFAMILY"/>
</dbReference>
<dbReference type="Proteomes" id="UP000328092">
    <property type="component" value="Unassembled WGS sequence"/>
</dbReference>
<dbReference type="PANTHER" id="PTHR44196">
    <property type="entry name" value="DEHYDROGENASE/REDUCTASE SDR FAMILY MEMBER 7B"/>
    <property type="match status" value="1"/>
</dbReference>
<dbReference type="PANTHER" id="PTHR44196:SF2">
    <property type="entry name" value="SHORT-CHAIN DEHYDROGENASE-RELATED"/>
    <property type="match status" value="1"/>
</dbReference>
<keyword evidence="2 4" id="KW-0560">Oxidoreductase</keyword>
<organism evidence="4 5">
    <name type="scientific">Bradyrhizobium ivorense</name>
    <dbReference type="NCBI Taxonomy" id="2511166"/>
    <lineage>
        <taxon>Bacteria</taxon>
        <taxon>Pseudomonadati</taxon>
        <taxon>Pseudomonadota</taxon>
        <taxon>Alphaproteobacteria</taxon>
        <taxon>Hyphomicrobiales</taxon>
        <taxon>Nitrobacteraceae</taxon>
        <taxon>Bradyrhizobium</taxon>
    </lineage>
</organism>
<evidence type="ECO:0000256" key="1">
    <source>
        <dbReference type="ARBA" id="ARBA00006484"/>
    </source>
</evidence>
<protein>
    <submittedName>
        <fullName evidence="4">Sulfoacetaldehyde reductase</fullName>
        <ecNumber evidence="4">1.1.1.313</ecNumber>
    </submittedName>
</protein>
<proteinExistence type="inferred from homology"/>
<reference evidence="4" key="1">
    <citation type="submission" date="2019-02" db="EMBL/GenBank/DDBJ databases">
        <authorList>
            <person name="Pothier F.J."/>
        </authorList>
    </citation>
    <scope>NUCLEOTIDE SEQUENCE</scope>
    <source>
        <strain evidence="4">CI-1B</strain>
    </source>
</reference>
<dbReference type="EC" id="1.1.1.313" evidence="4"/>
<dbReference type="GO" id="GO:0016491">
    <property type="term" value="F:oxidoreductase activity"/>
    <property type="evidence" value="ECO:0007669"/>
    <property type="project" value="UniProtKB-KW"/>
</dbReference>
<evidence type="ECO:0000313" key="5">
    <source>
        <dbReference type="Proteomes" id="UP000328092"/>
    </source>
</evidence>
<accession>A0A508SS06</accession>
<keyword evidence="5" id="KW-1185">Reference proteome</keyword>
<name>A0A508SS06_9BRAD</name>
<dbReference type="AlphaFoldDB" id="A0A508SS06"/>
<dbReference type="PRINTS" id="PR00081">
    <property type="entry name" value="GDHRDH"/>
</dbReference>
<evidence type="ECO:0000256" key="3">
    <source>
        <dbReference type="RuleBase" id="RU000363"/>
    </source>
</evidence>
<sequence>MPMLSSPCWGPLWNLNKSLNVTERVTLITGASAGIGTELARMFASNGHRVALVARRADRLKALADELGGKGCAVPIVIPCDLQQPDAGDRIEQALREAGVEVEYLVNNAGFGVFGLAVARDRAEQLNIITVNIRALTDLTLRFADQLIRNRGGILNLGSIAGFLPGPGMAVYYASKAYVLSFSEALRCELAPQGVRVTVVCPGPVPSEFQDRAGFAPGFDSAILNVAAAEVARQAYRGLMANKRAVMPGFFIKMVPFLLRFFPRSFILTAVGGFQLRKR</sequence>
<dbReference type="InterPro" id="IPR002347">
    <property type="entry name" value="SDR_fam"/>
</dbReference>